<sequence length="43" mass="4648">MWHSVGLTLLVFVATLLIVLLLMVCESDPLAKGGHLLMKATDP</sequence>
<proteinExistence type="predicted"/>
<dbReference type="AlphaFoldDB" id="A0ABB0MV34"/>
<evidence type="ECO:0000313" key="2">
    <source>
        <dbReference type="Proteomes" id="UP000005640"/>
    </source>
</evidence>
<evidence type="ECO:0000313" key="1">
    <source>
        <dbReference type="Ensembl" id="ENSP00000520556.1"/>
    </source>
</evidence>
<dbReference type="HGNC" id="HGNC:27356">
    <property type="gene designation" value="SMIM13"/>
</dbReference>
<reference evidence="1" key="4">
    <citation type="submission" date="2025-08" db="UniProtKB">
        <authorList>
            <consortium name="Ensembl"/>
        </authorList>
    </citation>
    <scope>IDENTIFICATION</scope>
</reference>
<accession>A0ABB0MV34</accession>
<reference evidence="1 2" key="3">
    <citation type="journal article" date="2004" name="Nature">
        <title>Finishing the euchromatic sequence of the human genome.</title>
        <authorList>
            <consortium name="International Human Genome Sequencing Consortium"/>
        </authorList>
    </citation>
    <scope>NUCLEOTIDE SEQUENCE [LARGE SCALE GENOMIC DNA]</scope>
</reference>
<dbReference type="Ensembl" id="ENST00000716083.1">
    <property type="protein sequence ID" value="ENSP00000520556.1"/>
    <property type="gene ID" value="ENSG00000224531.7"/>
</dbReference>
<name>A0ABB0MV34_HUMAN</name>
<organism evidence="1 2">
    <name type="scientific">Homo sapiens</name>
    <name type="common">Human</name>
    <dbReference type="NCBI Taxonomy" id="9606"/>
    <lineage>
        <taxon>Eukaryota</taxon>
        <taxon>Metazoa</taxon>
        <taxon>Chordata</taxon>
        <taxon>Craniata</taxon>
        <taxon>Vertebrata</taxon>
        <taxon>Euteleostomi</taxon>
        <taxon>Mammalia</taxon>
        <taxon>Eutheria</taxon>
        <taxon>Euarchontoglires</taxon>
        <taxon>Primates</taxon>
        <taxon>Haplorrhini</taxon>
        <taxon>Catarrhini</taxon>
        <taxon>Hominidae</taxon>
        <taxon>Homo</taxon>
    </lineage>
</organism>
<dbReference type="Proteomes" id="UP000005640">
    <property type="component" value="Chromosome 6"/>
</dbReference>
<reference evidence="1" key="5">
    <citation type="submission" date="2025-09" db="UniProtKB">
        <authorList>
            <consortium name="Ensembl"/>
        </authorList>
    </citation>
    <scope>IDENTIFICATION</scope>
</reference>
<dbReference type="OpenTargets" id="ENSG00000224531"/>
<gene>
    <name evidence="1" type="primary">SMIM13</name>
</gene>
<keyword evidence="2" id="KW-1185">Reference proteome</keyword>
<reference evidence="1 2" key="2">
    <citation type="journal article" date="2003" name="Nature">
        <title>The DNA sequence and analysis of human chromosome 6.</title>
        <authorList>
            <person name="Mungall A.J."/>
            <person name="Palmer S.A."/>
            <person name="Sims S.K."/>
            <person name="Edwards C.A."/>
            <person name="Ashurst J.L."/>
            <person name="Wilming L."/>
            <person name="Jones M.C."/>
            <person name="Horton R."/>
            <person name="Hunt S.E."/>
            <person name="Scott C.E."/>
            <person name="Gilbert J.G."/>
            <person name="Clamp M.E."/>
            <person name="Bethel G."/>
            <person name="Milne S."/>
            <person name="Ainscough R."/>
            <person name="Almeida J.P."/>
            <person name="Ambrose K.D."/>
            <person name="Andrews T.D."/>
            <person name="Ashwell R.I."/>
            <person name="Babbage A.K."/>
            <person name="Bagguley C.L."/>
            <person name="Bailey J."/>
            <person name="Banerjee R."/>
            <person name="Barker D.J."/>
            <person name="Barlow K.F."/>
            <person name="Bates K."/>
            <person name="Beare D.M."/>
            <person name="Beasley H."/>
            <person name="Beasley O."/>
            <person name="Bird C.P."/>
            <person name="Blakey S."/>
            <person name="Bray-Allen S."/>
            <person name="Brook J."/>
            <person name="Brown A.J."/>
            <person name="Brown J.Y."/>
            <person name="Burford D.C."/>
            <person name="Burrill W."/>
            <person name="Burton J."/>
            <person name="Carder C."/>
            <person name="Carter N.P."/>
            <person name="Chapman J.C."/>
            <person name="Clark S.Y."/>
            <person name="Clark G."/>
            <person name="Clee C.M."/>
            <person name="Clegg S."/>
            <person name="Cobley V."/>
            <person name="Collier R.E."/>
            <person name="Collins J.E."/>
            <person name="Colman L.K."/>
            <person name="Corby N.R."/>
            <person name="Coville G.J."/>
            <person name="Culley K.M."/>
            <person name="Dhami P."/>
            <person name="Davies J."/>
            <person name="Dunn M."/>
            <person name="Earthrowl M.E."/>
            <person name="Ellington A.E."/>
            <person name="Evans K.A."/>
            <person name="Faulkner L."/>
            <person name="Francis M.D."/>
            <person name="Frankish A."/>
            <person name="Frankland J."/>
            <person name="French L."/>
            <person name="Garner P."/>
            <person name="Garnett J."/>
            <person name="Ghori M.J."/>
            <person name="Gilby L.M."/>
            <person name="Gillson C.J."/>
            <person name="Glithero R.J."/>
            <person name="Grafham D.V."/>
            <person name="Grant M."/>
            <person name="Gribble S."/>
            <person name="Griffiths C."/>
            <person name="Griffiths M."/>
            <person name="Hall R."/>
            <person name="Halls K.S."/>
            <person name="Hammond S."/>
            <person name="Harley J.L."/>
            <person name="Hart E.A."/>
            <person name="Heath P.D."/>
            <person name="Heathcott R."/>
            <person name="Holmes S.J."/>
            <person name="Howden P.J."/>
            <person name="Howe K.L."/>
            <person name="Howell G.R."/>
            <person name="Huckle E."/>
            <person name="Humphray S.J."/>
            <person name="Humphries M.D."/>
            <person name="Hunt A.R."/>
            <person name="Johnson C.M."/>
            <person name="Joy A.A."/>
            <person name="Kay M."/>
            <person name="Keenan S.J."/>
            <person name="Kimberley A.M."/>
            <person name="King A."/>
            <person name="Laird G.K."/>
            <person name="Langford C."/>
            <person name="Lawlor S."/>
            <person name="Leongamornlert D.A."/>
            <person name="Leversha M."/>
            <person name="Lloyd C.R."/>
            <person name="Lloyd D.M."/>
            <person name="Loveland J.E."/>
            <person name="Lovell J."/>
            <person name="Martin S."/>
            <person name="Mashreghi-Mohammadi M."/>
            <person name="Maslen G.L."/>
            <person name="Matthews L."/>
            <person name="McCann O.T."/>
            <person name="McLaren S.J."/>
            <person name="McLay K."/>
            <person name="McMurray A."/>
            <person name="Moore M.J."/>
            <person name="Mullikin J.C."/>
            <person name="Niblett D."/>
            <person name="Nickerson T."/>
            <person name="Novik K.L."/>
            <person name="Oliver K."/>
            <person name="Overton-Larty E.K."/>
            <person name="Parker A."/>
            <person name="Patel R."/>
            <person name="Pearce A.V."/>
            <person name="Peck A.I."/>
            <person name="Phillimore B."/>
            <person name="Phillips S."/>
            <person name="Plumb R.W."/>
            <person name="Porter K.M."/>
            <person name="Ramsey Y."/>
            <person name="Ranby S.A."/>
            <person name="Rice C.M."/>
            <person name="Ross M.T."/>
            <person name="Searle S.M."/>
            <person name="Sehra H.K."/>
            <person name="Sheridan E."/>
            <person name="Skuce C.D."/>
            <person name="Smith S."/>
            <person name="Smith M."/>
            <person name="Spraggon L."/>
            <person name="Squares S.L."/>
            <person name="Steward C.A."/>
            <person name="Sycamore N."/>
            <person name="Tamlyn-Hall G."/>
            <person name="Tester J."/>
            <person name="Theaker A.J."/>
            <person name="Thomas D.W."/>
            <person name="Thorpe A."/>
            <person name="Tracey A."/>
            <person name="Tromans A."/>
            <person name="Tubby B."/>
            <person name="Wall M."/>
            <person name="Wallis J.M."/>
            <person name="West A.P."/>
            <person name="White S.S."/>
            <person name="Whitehead S.L."/>
            <person name="Whittaker H."/>
            <person name="Wild A."/>
            <person name="Willey D.J."/>
            <person name="Wilmer T.E."/>
            <person name="Wood J.M."/>
            <person name="Wray P.W."/>
            <person name="Wyatt J.C."/>
            <person name="Young L."/>
            <person name="Younger R.M."/>
            <person name="Bentley D.R."/>
            <person name="Coulson A."/>
            <person name="Durbin R."/>
            <person name="Hubbard T."/>
            <person name="Sulston J.E."/>
            <person name="Dunham I."/>
            <person name="Rogers J."/>
            <person name="Beck S."/>
        </authorList>
    </citation>
    <scope>NUCLEOTIDE SEQUENCE [LARGE SCALE GENOMIC DNA]</scope>
</reference>
<dbReference type="GeneTree" id="ENSGT00560000078630"/>
<protein>
    <submittedName>
        <fullName evidence="1">Small integral membrane protein 13</fullName>
    </submittedName>
</protein>
<reference evidence="1 2" key="1">
    <citation type="journal article" date="2001" name="Nature">
        <title>Initial sequencing and analysis of the human genome.</title>
        <authorList>
            <consortium name="International Human Genome Sequencing Consortium"/>
            <person name="Lander E.S."/>
            <person name="Linton L.M."/>
            <person name="Birren B."/>
            <person name="Nusbaum C."/>
            <person name="Zody M.C."/>
            <person name="Baldwin J."/>
            <person name="Devon K."/>
            <person name="Dewar K."/>
            <person name="Doyle M."/>
            <person name="FitzHugh W."/>
            <person name="Funke R."/>
            <person name="Gage D."/>
            <person name="Harris K."/>
            <person name="Heaford A."/>
            <person name="Howland J."/>
            <person name="Kann L."/>
            <person name="Lehoczky J."/>
            <person name="LeVine R."/>
            <person name="McEwan P."/>
            <person name="McKernan K."/>
            <person name="Meldrim J."/>
            <person name="Mesirov J.P."/>
            <person name="Miranda C."/>
            <person name="Morris W."/>
            <person name="Naylor J."/>
            <person name="Raymond C."/>
            <person name="Rosetti M."/>
            <person name="Santos R."/>
            <person name="Sheridan A."/>
            <person name="Sougnez C."/>
            <person name="Stange-Thomann N."/>
            <person name="Stojanovic N."/>
            <person name="Subramanian A."/>
            <person name="Wyman D."/>
            <person name="Rogers J."/>
            <person name="Sulston J."/>
            <person name="Ainscough R."/>
            <person name="Beck S."/>
            <person name="Bentley D."/>
            <person name="Burton J."/>
            <person name="Clee C."/>
            <person name="Carter N."/>
            <person name="Coulson A."/>
            <person name="Deadman R."/>
            <person name="Deloukas P."/>
            <person name="Dunham A."/>
            <person name="Dunham I."/>
            <person name="Durbin R."/>
            <person name="French L."/>
            <person name="Grafham D."/>
            <person name="Gregory S."/>
            <person name="Hubbard T."/>
            <person name="Humphray S."/>
            <person name="Hunt A."/>
            <person name="Jones M."/>
            <person name="Lloyd C."/>
            <person name="McMurray A."/>
            <person name="Matthews L."/>
            <person name="Mercer S."/>
            <person name="Milne S."/>
            <person name="Mullikin J.C."/>
            <person name="Mungall A."/>
            <person name="Plumb R."/>
            <person name="Ross M."/>
            <person name="Shownkeen R."/>
            <person name="Sims S."/>
            <person name="Waterston R.H."/>
            <person name="Wilson R.K."/>
            <person name="Hillier L.W."/>
            <person name="McPherson J.D."/>
            <person name="Marra M.A."/>
            <person name="Mardis E.R."/>
            <person name="Fulton L.A."/>
            <person name="Chinwalla A.T."/>
            <person name="Pepin K.H."/>
            <person name="Gish W.R."/>
            <person name="Chissoe S.L."/>
            <person name="Wendl M.C."/>
            <person name="Delehaunty K.D."/>
            <person name="Miner T.L."/>
            <person name="Delehaunty A."/>
            <person name="Kramer J.B."/>
            <person name="Cook L.L."/>
            <person name="Fulton R.S."/>
            <person name="Johnson D.L."/>
            <person name="Minx P.J."/>
            <person name="Clifton S.W."/>
            <person name="Hawkins T."/>
            <person name="Branscomb E."/>
            <person name="Predki P."/>
            <person name="Richardson P."/>
            <person name="Wenning S."/>
            <person name="Slezak T."/>
            <person name="Doggett N."/>
            <person name="Cheng J.F."/>
            <person name="Olsen A."/>
            <person name="Lucas S."/>
            <person name="Elkin C."/>
            <person name="Uberbacher E."/>
            <person name="Frazier M."/>
            <person name="Gibbs R.A."/>
            <person name="Muzny D.M."/>
            <person name="Scherer S.E."/>
            <person name="Bouck J.B."/>
            <person name="Sodergren E.J."/>
            <person name="Worley K.C."/>
            <person name="Rives C.M."/>
            <person name="Gorrell J.H."/>
            <person name="Metzker M.L."/>
            <person name="Naylor S.L."/>
            <person name="Kucherlapati R.S."/>
            <person name="Nelson D.L."/>
            <person name="Weinstock G.M."/>
            <person name="Sakaki Y."/>
            <person name="Fujiyama A."/>
            <person name="Hattori M."/>
            <person name="Yada T."/>
            <person name="Toyoda A."/>
            <person name="Itoh T."/>
            <person name="Kawagoe C."/>
            <person name="Watanabe H."/>
            <person name="Totoki Y."/>
            <person name="Taylor T."/>
            <person name="Weissenbach J."/>
            <person name="Heilig R."/>
            <person name="Saurin W."/>
            <person name="Artiguenave F."/>
            <person name="Brottier P."/>
            <person name="Bruls T."/>
            <person name="Pelletier E."/>
            <person name="Robert C."/>
            <person name="Wincker P."/>
            <person name="Smith D.R."/>
            <person name="Doucette-Stamm L."/>
            <person name="Rubenfield M."/>
            <person name="Weinstock K."/>
            <person name="Lee H.M."/>
            <person name="Dubois J."/>
            <person name="Rosenthal A."/>
            <person name="Platzer M."/>
            <person name="Nyakatura G."/>
            <person name="Taudien S."/>
            <person name="Rump A."/>
            <person name="Yang H."/>
            <person name="Yu J."/>
            <person name="Wang J."/>
            <person name="Huang G."/>
            <person name="Gu J."/>
            <person name="Hood L."/>
            <person name="Rowen L."/>
            <person name="Madan A."/>
            <person name="Qin S."/>
            <person name="Davis R.W."/>
            <person name="Federspiel N.A."/>
            <person name="Abola A.P."/>
            <person name="Proctor M.J."/>
            <person name="Myers R.M."/>
            <person name="Schmutz J."/>
            <person name="Dickson M."/>
            <person name="Grimwood J."/>
            <person name="Cox D.R."/>
            <person name="Olson M.V."/>
            <person name="Kaul R."/>
            <person name="Raymond C."/>
            <person name="Shimizu N."/>
            <person name="Kawasaki K."/>
            <person name="Minoshima S."/>
            <person name="Evans G.A."/>
            <person name="Athanasiou M."/>
            <person name="Schultz R."/>
            <person name="Roe B.A."/>
            <person name="Chen F."/>
            <person name="Pan H."/>
            <person name="Ramser J."/>
            <person name="Lehrach H."/>
            <person name="Reinhardt R."/>
            <person name="McCombie W.R."/>
            <person name="de la Bastide M."/>
            <person name="Dedhia N."/>
            <person name="Blocker H."/>
            <person name="Hornischer K."/>
            <person name="Nordsiek G."/>
            <person name="Agarwala R."/>
            <person name="Aravind L."/>
            <person name="Bailey J.A."/>
            <person name="Bateman A."/>
            <person name="Batzoglou S."/>
            <person name="Birney E."/>
            <person name="Bork P."/>
            <person name="Brown D.G."/>
            <person name="Burge C.B."/>
            <person name="Cerutti L."/>
            <person name="Chen H.C."/>
            <person name="Church D."/>
            <person name="Clamp M."/>
            <person name="Copley R.R."/>
            <person name="Doerks T."/>
            <person name="Eddy S.R."/>
            <person name="Eichler E.E."/>
            <person name="Furey T.S."/>
            <person name="Galagan J."/>
            <person name="Gilbert J.G."/>
            <person name="Harmon C."/>
            <person name="Hayashizaki Y."/>
            <person name="Haussler D."/>
            <person name="Hermjakob H."/>
            <person name="Hokamp K."/>
            <person name="Jang W."/>
            <person name="Johnson L.S."/>
            <person name="Jones T.A."/>
            <person name="Kasif S."/>
            <person name="Kaspryzk A."/>
            <person name="Kennedy S."/>
            <person name="Kent W.J."/>
            <person name="Kitts P."/>
            <person name="Koonin E.V."/>
            <person name="Korf I."/>
            <person name="Kulp D."/>
            <person name="Lancet D."/>
            <person name="Lowe T.M."/>
            <person name="McLysaght A."/>
            <person name="Mikkelsen T."/>
            <person name="Moran J.V."/>
            <person name="Mulder N."/>
            <person name="Pollara V.J."/>
            <person name="Ponting C.P."/>
            <person name="Schuler G."/>
            <person name="Schultz J."/>
            <person name="Slater G."/>
            <person name="Smit A.F."/>
            <person name="Stupka E."/>
            <person name="Szustakowski J."/>
            <person name="Thierry-Mieg D."/>
            <person name="Thierry-Mieg J."/>
            <person name="Wagner L."/>
            <person name="Wallis J."/>
            <person name="Wheeler R."/>
            <person name="Williams A."/>
            <person name="Wolf Y.I."/>
            <person name="Wolfe K.H."/>
            <person name="Yang S.P."/>
            <person name="Yeh R.F."/>
            <person name="Collins F."/>
            <person name="Guyer M.S."/>
            <person name="Peterson J."/>
            <person name="Felsenfeld A."/>
            <person name="Wetterstrand K.A."/>
            <person name="Patrinos A."/>
            <person name="Morgan M.J."/>
            <person name="de Jong P."/>
            <person name="Catanese J.J."/>
            <person name="Osoegawa K."/>
            <person name="Shizuya H."/>
            <person name="Choi S."/>
            <person name="Chen Y.J."/>
        </authorList>
    </citation>
    <scope>NUCLEOTIDE SEQUENCE [LARGE SCALE GENOMIC DNA]</scope>
</reference>
<dbReference type="EMBL" id="AL136139">
    <property type="status" value="NOT_ANNOTATED_CDS"/>
    <property type="molecule type" value="Genomic_DNA"/>
</dbReference>